<evidence type="ECO:0000256" key="1">
    <source>
        <dbReference type="ARBA" id="ARBA00022723"/>
    </source>
</evidence>
<dbReference type="InterPro" id="IPR000306">
    <property type="entry name" value="Znf_FYVE"/>
</dbReference>
<dbReference type="Gene3D" id="3.30.40.10">
    <property type="entry name" value="Zinc/RING finger domain, C3HC4 (zinc finger)"/>
    <property type="match status" value="1"/>
</dbReference>
<protein>
    <recommendedName>
        <fullName evidence="6">FYVE-type domain-containing protein</fullName>
    </recommendedName>
</protein>
<evidence type="ECO:0000256" key="2">
    <source>
        <dbReference type="ARBA" id="ARBA00022771"/>
    </source>
</evidence>
<dbReference type="Pfam" id="PF01363">
    <property type="entry name" value="FYVE"/>
    <property type="match status" value="1"/>
</dbReference>
<evidence type="ECO:0000313" key="7">
    <source>
        <dbReference type="EMBL" id="KAJ8489154.1"/>
    </source>
</evidence>
<evidence type="ECO:0000256" key="3">
    <source>
        <dbReference type="ARBA" id="ARBA00022833"/>
    </source>
</evidence>
<keyword evidence="2 4" id="KW-0863">Zinc-finger</keyword>
<dbReference type="SUPFAM" id="SSF57903">
    <property type="entry name" value="FYVE/PHD zinc finger"/>
    <property type="match status" value="1"/>
</dbReference>
<feature type="compositionally biased region" description="Low complexity" evidence="5">
    <location>
        <begin position="37"/>
        <end position="51"/>
    </location>
</feature>
<feature type="compositionally biased region" description="Low complexity" evidence="5">
    <location>
        <begin position="204"/>
        <end position="247"/>
    </location>
</feature>
<dbReference type="PANTHER" id="PTHR23164:SF30">
    <property type="entry name" value="EARLY ENDOSOME ANTIGEN 1"/>
    <property type="match status" value="1"/>
</dbReference>
<keyword evidence="3" id="KW-0862">Zinc</keyword>
<sequence length="367" mass="39911">MALAQVLAARLLSLPPSINRAAIQDDASSIISEDATTNSLGASSTSSSFDTRSCRSEPSTSSVASSLPQGLSSLPAPRQNEHLAVLLPRRLWKPDSQASRCDTFLCRKTFSIWERRHHCRKCGGVFCGECSSRTTPLLDTSNLKFLHPPRNVPIFVFNSPQSPVVDARVCDDCWDQIHGCKSPRSPVLSSRSNPIALVRDTEASYSSSSTSGPSSVSSSISTPPDGSPLSALASRRNSIRRNTTSPRIPASPLRPNTPVQQSIAIAGAQFDDSELSLGELDAYPLKRASSICKATGGGRWEPKPMPEYVAKRVPGCKTAYELELEQEAEERRRRRANPIIRDGDFQLRVPREIEPRSPAGPITLSTF</sequence>
<evidence type="ECO:0000256" key="5">
    <source>
        <dbReference type="SAM" id="MobiDB-lite"/>
    </source>
</evidence>
<evidence type="ECO:0000259" key="6">
    <source>
        <dbReference type="PROSITE" id="PS50178"/>
    </source>
</evidence>
<dbReference type="AlphaFoldDB" id="A0AAD7XFY5"/>
<keyword evidence="1" id="KW-0479">Metal-binding</keyword>
<feature type="region of interest" description="Disordered" evidence="5">
    <location>
        <begin position="200"/>
        <end position="256"/>
    </location>
</feature>
<feature type="compositionally biased region" description="Polar residues" evidence="5">
    <location>
        <begin position="57"/>
        <end position="72"/>
    </location>
</feature>
<dbReference type="PANTHER" id="PTHR23164">
    <property type="entry name" value="EARLY ENDOSOME ANTIGEN 1"/>
    <property type="match status" value="1"/>
</dbReference>
<dbReference type="CDD" id="cd15760">
    <property type="entry name" value="FYVE_scVPS27p_like"/>
    <property type="match status" value="1"/>
</dbReference>
<reference evidence="7" key="1">
    <citation type="submission" date="2022-11" db="EMBL/GenBank/DDBJ databases">
        <title>Genome Sequence of Cubamyces cubensis.</title>
        <authorList>
            <person name="Buettner E."/>
        </authorList>
    </citation>
    <scope>NUCLEOTIDE SEQUENCE</scope>
    <source>
        <strain evidence="7">MPL-01</strain>
    </source>
</reference>
<evidence type="ECO:0000256" key="4">
    <source>
        <dbReference type="PROSITE-ProRule" id="PRU00091"/>
    </source>
</evidence>
<evidence type="ECO:0000313" key="8">
    <source>
        <dbReference type="Proteomes" id="UP001215151"/>
    </source>
</evidence>
<dbReference type="Proteomes" id="UP001215151">
    <property type="component" value="Unassembled WGS sequence"/>
</dbReference>
<dbReference type="SMART" id="SM00064">
    <property type="entry name" value="FYVE"/>
    <property type="match status" value="1"/>
</dbReference>
<name>A0AAD7XFY5_9APHY</name>
<feature type="region of interest" description="Disordered" evidence="5">
    <location>
        <begin position="37"/>
        <end position="75"/>
    </location>
</feature>
<accession>A0AAD7XFY5</accession>
<dbReference type="EMBL" id="JAPEVG010000053">
    <property type="protein sequence ID" value="KAJ8489154.1"/>
    <property type="molecule type" value="Genomic_DNA"/>
</dbReference>
<dbReference type="GO" id="GO:0008270">
    <property type="term" value="F:zinc ion binding"/>
    <property type="evidence" value="ECO:0007669"/>
    <property type="project" value="UniProtKB-KW"/>
</dbReference>
<comment type="caution">
    <text evidence="7">The sequence shown here is derived from an EMBL/GenBank/DDBJ whole genome shotgun (WGS) entry which is preliminary data.</text>
</comment>
<feature type="domain" description="FYVE-type" evidence="6">
    <location>
        <begin position="106"/>
        <end position="178"/>
    </location>
</feature>
<dbReference type="InterPro" id="IPR011011">
    <property type="entry name" value="Znf_FYVE_PHD"/>
</dbReference>
<gene>
    <name evidence="7" type="ORF">ONZ51_g3113</name>
</gene>
<proteinExistence type="predicted"/>
<dbReference type="InterPro" id="IPR017455">
    <property type="entry name" value="Znf_FYVE-rel"/>
</dbReference>
<keyword evidence="8" id="KW-1185">Reference proteome</keyword>
<dbReference type="InterPro" id="IPR013083">
    <property type="entry name" value="Znf_RING/FYVE/PHD"/>
</dbReference>
<organism evidence="7 8">
    <name type="scientific">Trametes cubensis</name>
    <dbReference type="NCBI Taxonomy" id="1111947"/>
    <lineage>
        <taxon>Eukaryota</taxon>
        <taxon>Fungi</taxon>
        <taxon>Dikarya</taxon>
        <taxon>Basidiomycota</taxon>
        <taxon>Agaricomycotina</taxon>
        <taxon>Agaricomycetes</taxon>
        <taxon>Polyporales</taxon>
        <taxon>Polyporaceae</taxon>
        <taxon>Trametes</taxon>
    </lineage>
</organism>
<dbReference type="PROSITE" id="PS50178">
    <property type="entry name" value="ZF_FYVE"/>
    <property type="match status" value="1"/>
</dbReference>